<evidence type="ECO:0000256" key="1">
    <source>
        <dbReference type="SAM" id="MobiDB-lite"/>
    </source>
</evidence>
<feature type="transmembrane region" description="Helical" evidence="2">
    <location>
        <begin position="404"/>
        <end position="429"/>
    </location>
</feature>
<keyword evidence="2" id="KW-0812">Transmembrane</keyword>
<name>A0A830I3I5_9CHLO</name>
<keyword evidence="2" id="KW-1133">Transmembrane helix</keyword>
<feature type="compositionally biased region" description="Low complexity" evidence="1">
    <location>
        <begin position="192"/>
        <end position="204"/>
    </location>
</feature>
<evidence type="ECO:0000256" key="2">
    <source>
        <dbReference type="SAM" id="Phobius"/>
    </source>
</evidence>
<keyword evidence="4" id="KW-1185">Reference proteome</keyword>
<dbReference type="Proteomes" id="UP000660262">
    <property type="component" value="Unassembled WGS sequence"/>
</dbReference>
<feature type="compositionally biased region" description="Pro residues" evidence="1">
    <location>
        <begin position="309"/>
        <end position="323"/>
    </location>
</feature>
<feature type="transmembrane region" description="Helical" evidence="2">
    <location>
        <begin position="26"/>
        <end position="46"/>
    </location>
</feature>
<evidence type="ECO:0008006" key="5">
    <source>
        <dbReference type="Google" id="ProtNLM"/>
    </source>
</evidence>
<evidence type="ECO:0000313" key="3">
    <source>
        <dbReference type="EMBL" id="GHP11717.1"/>
    </source>
</evidence>
<feature type="region of interest" description="Disordered" evidence="1">
    <location>
        <begin position="80"/>
        <end position="109"/>
    </location>
</feature>
<keyword evidence="2" id="KW-0472">Membrane</keyword>
<accession>A0A830I3I5</accession>
<dbReference type="EMBL" id="BNJQ01000036">
    <property type="protein sequence ID" value="GHP11717.1"/>
    <property type="molecule type" value="Genomic_DNA"/>
</dbReference>
<sequence length="512" mass="54411">MAARAGVGVGGSGPGPALQPHQRRPLLLLFRGVALLVLICLAFNGIELLVTNGQQVGGGGSISTYKVVREVVEWYDSAGSSNGSGNARNINVVEDVPPSPTPTRTNTAQTIPHPAVDVYSEYEDSMNEAAYPSPPWWLNFFYQSIVWSAVVGSAGAVLIAGAVAYNVAQAPAKGVAVVTPATGGRAWATPITTSPATHDATTTTDSKDAAEPKYVETLPSSTPRAKVVEAPPSKTRVEDYAPGAHVQGARPFAPHSDTVQTKSEMPVTSTSSSRTTKRRRVVARRRQSALSNLEGVSLGPKRNRHAAQLPPPLSPPPPPPPPSQQQGPTVHPTPPMPEDNSDDEEVDLMVPLPPHSYADISPRISPRVREQHVCQGDSSIDASSVSDIAVRTIKACVRSCVTHVAVASALVQACVCAPVWLVALAYGILTGDTSRLRSFSLVEEKNARVERNSSERRVEDKPSSSPSSLVVNFSMKASSRVAFLCISPYYYSTLFCYRVVRGSVSAALQTVL</sequence>
<feature type="compositionally biased region" description="Basic and acidic residues" evidence="1">
    <location>
        <begin position="205"/>
        <end position="214"/>
    </location>
</feature>
<feature type="region of interest" description="Disordered" evidence="1">
    <location>
        <begin position="185"/>
        <end position="361"/>
    </location>
</feature>
<comment type="caution">
    <text evidence="3">The sequence shown here is derived from an EMBL/GenBank/DDBJ whole genome shotgun (WGS) entry which is preliminary data.</text>
</comment>
<organism evidence="3 4">
    <name type="scientific">Pycnococcus provasolii</name>
    <dbReference type="NCBI Taxonomy" id="41880"/>
    <lineage>
        <taxon>Eukaryota</taxon>
        <taxon>Viridiplantae</taxon>
        <taxon>Chlorophyta</taxon>
        <taxon>Pseudoscourfieldiophyceae</taxon>
        <taxon>Pseudoscourfieldiales</taxon>
        <taxon>Pycnococcaceae</taxon>
        <taxon>Pycnococcus</taxon>
    </lineage>
</organism>
<proteinExistence type="predicted"/>
<feature type="compositionally biased region" description="Basic residues" evidence="1">
    <location>
        <begin position="275"/>
        <end position="287"/>
    </location>
</feature>
<evidence type="ECO:0000313" key="4">
    <source>
        <dbReference type="Proteomes" id="UP000660262"/>
    </source>
</evidence>
<reference evidence="3" key="1">
    <citation type="submission" date="2020-10" db="EMBL/GenBank/DDBJ databases">
        <title>Unveiling of a novel bifunctional photoreceptor, Dualchrome1, isolated from a cosmopolitan green alga.</title>
        <authorList>
            <person name="Suzuki S."/>
            <person name="Kawachi M."/>
        </authorList>
    </citation>
    <scope>NUCLEOTIDE SEQUENCE</scope>
    <source>
        <strain evidence="3">NIES 2893</strain>
    </source>
</reference>
<gene>
    <name evidence="3" type="ORF">PPROV_001044500</name>
</gene>
<dbReference type="AlphaFoldDB" id="A0A830I3I5"/>
<protein>
    <recommendedName>
        <fullName evidence="5">Transmembrane protein</fullName>
    </recommendedName>
</protein>